<evidence type="ECO:0000313" key="1">
    <source>
        <dbReference type="EMBL" id="CAH1956829.1"/>
    </source>
</evidence>
<comment type="caution">
    <text evidence="1">The sequence shown here is derived from an EMBL/GenBank/DDBJ whole genome shotgun (WGS) entry which is preliminary data.</text>
</comment>
<protein>
    <submittedName>
        <fullName evidence="1">Uncharacterized protein</fullName>
    </submittedName>
</protein>
<accession>A0A9P0JNF4</accession>
<gene>
    <name evidence="1" type="ORF">ACAOBT_LOCUS1737</name>
</gene>
<name>A0A9P0JNF4_ACAOB</name>
<sequence>MYPDPYFILINGNSSPKGYFMDWVPTKFLTRCRVFQLSPPCSSLVLDKVRVI</sequence>
<dbReference type="AlphaFoldDB" id="A0A9P0JNF4"/>
<keyword evidence="2" id="KW-1185">Reference proteome</keyword>
<reference evidence="1" key="1">
    <citation type="submission" date="2022-03" db="EMBL/GenBank/DDBJ databases">
        <authorList>
            <person name="Sayadi A."/>
        </authorList>
    </citation>
    <scope>NUCLEOTIDE SEQUENCE</scope>
</reference>
<evidence type="ECO:0000313" key="2">
    <source>
        <dbReference type="Proteomes" id="UP001152888"/>
    </source>
</evidence>
<dbReference type="Proteomes" id="UP001152888">
    <property type="component" value="Unassembled WGS sequence"/>
</dbReference>
<proteinExistence type="predicted"/>
<organism evidence="1 2">
    <name type="scientific">Acanthoscelides obtectus</name>
    <name type="common">Bean weevil</name>
    <name type="synonym">Bruchus obtectus</name>
    <dbReference type="NCBI Taxonomy" id="200917"/>
    <lineage>
        <taxon>Eukaryota</taxon>
        <taxon>Metazoa</taxon>
        <taxon>Ecdysozoa</taxon>
        <taxon>Arthropoda</taxon>
        <taxon>Hexapoda</taxon>
        <taxon>Insecta</taxon>
        <taxon>Pterygota</taxon>
        <taxon>Neoptera</taxon>
        <taxon>Endopterygota</taxon>
        <taxon>Coleoptera</taxon>
        <taxon>Polyphaga</taxon>
        <taxon>Cucujiformia</taxon>
        <taxon>Chrysomeloidea</taxon>
        <taxon>Chrysomelidae</taxon>
        <taxon>Bruchinae</taxon>
        <taxon>Bruchini</taxon>
        <taxon>Acanthoscelides</taxon>
    </lineage>
</organism>
<dbReference type="EMBL" id="CAKOFQ010006667">
    <property type="protein sequence ID" value="CAH1956829.1"/>
    <property type="molecule type" value="Genomic_DNA"/>
</dbReference>